<dbReference type="OrthoDB" id="9763290at2"/>
<dbReference type="InterPro" id="IPR051786">
    <property type="entry name" value="ASN_synthetase/amidase"/>
</dbReference>
<keyword evidence="14" id="KW-1185">Reference proteome</keyword>
<comment type="caution">
    <text evidence="13">The sequence shown here is derived from an EMBL/GenBank/DDBJ whole genome shotgun (WGS) entry which is preliminary data.</text>
</comment>
<dbReference type="Proteomes" id="UP000294919">
    <property type="component" value="Unassembled WGS sequence"/>
</dbReference>
<feature type="site" description="Important for beta-aspartyl-AMP intermediate formation" evidence="11">
    <location>
        <position position="371"/>
    </location>
</feature>
<dbReference type="PROSITE" id="PS51278">
    <property type="entry name" value="GATASE_TYPE_2"/>
    <property type="match status" value="1"/>
</dbReference>
<accession>A0A4V2SCD3</accession>
<evidence type="ECO:0000256" key="9">
    <source>
        <dbReference type="PIRSR" id="PIRSR001589-1"/>
    </source>
</evidence>
<comment type="pathway">
    <text evidence="1">Amino-acid biosynthesis; L-asparagine biosynthesis; L-asparagine from L-aspartate (L-Gln route): step 1/1.</text>
</comment>
<dbReference type="PANTHER" id="PTHR43284:SF1">
    <property type="entry name" value="ASPARAGINE SYNTHETASE"/>
    <property type="match status" value="1"/>
</dbReference>
<evidence type="ECO:0000256" key="11">
    <source>
        <dbReference type="PIRSR" id="PIRSR001589-3"/>
    </source>
</evidence>
<dbReference type="Gene3D" id="3.40.50.620">
    <property type="entry name" value="HUPs"/>
    <property type="match status" value="1"/>
</dbReference>
<feature type="domain" description="Glutamine amidotransferase type-2" evidence="12">
    <location>
        <begin position="2"/>
        <end position="216"/>
    </location>
</feature>
<dbReference type="Gene3D" id="3.60.20.10">
    <property type="entry name" value="Glutamine Phosphoribosylpyrophosphate, subunit 1, domain 1"/>
    <property type="match status" value="1"/>
</dbReference>
<feature type="active site" description="For GATase activity" evidence="9">
    <location>
        <position position="2"/>
    </location>
</feature>
<proteinExistence type="inferred from homology"/>
<evidence type="ECO:0000256" key="7">
    <source>
        <dbReference type="ARBA" id="ARBA00022962"/>
    </source>
</evidence>
<feature type="binding site" evidence="10">
    <location>
        <begin position="369"/>
        <end position="370"/>
    </location>
    <ligand>
        <name>ATP</name>
        <dbReference type="ChEBI" id="CHEBI:30616"/>
    </ligand>
</feature>
<evidence type="ECO:0000259" key="12">
    <source>
        <dbReference type="PROSITE" id="PS51278"/>
    </source>
</evidence>
<dbReference type="InterPro" id="IPR033738">
    <property type="entry name" value="AsnB_N"/>
</dbReference>
<dbReference type="Pfam" id="PF13537">
    <property type="entry name" value="GATase_7"/>
    <property type="match status" value="1"/>
</dbReference>
<dbReference type="InterPro" id="IPR014729">
    <property type="entry name" value="Rossmann-like_a/b/a_fold"/>
</dbReference>
<keyword evidence="5 10" id="KW-0067">ATP-binding</keyword>
<dbReference type="PIRSF" id="PIRSF001589">
    <property type="entry name" value="Asn_synthetase_glu-h"/>
    <property type="match status" value="1"/>
</dbReference>
<dbReference type="GO" id="GO:0004066">
    <property type="term" value="F:asparagine synthase (glutamine-hydrolyzing) activity"/>
    <property type="evidence" value="ECO:0007669"/>
    <property type="project" value="UniProtKB-EC"/>
</dbReference>
<feature type="binding site" evidence="10">
    <location>
        <position position="103"/>
    </location>
    <ligand>
        <name>L-glutamine</name>
        <dbReference type="ChEBI" id="CHEBI:58359"/>
    </ligand>
</feature>
<dbReference type="InterPro" id="IPR017932">
    <property type="entry name" value="GATase_2_dom"/>
</dbReference>
<keyword evidence="6 9" id="KW-0061">Asparagine biosynthesis</keyword>
<evidence type="ECO:0000313" key="13">
    <source>
        <dbReference type="EMBL" id="TCO78830.1"/>
    </source>
</evidence>
<name>A0A4V2SCD3_9FIRM</name>
<keyword evidence="7 9" id="KW-0315">Glutamine amidotransferase</keyword>
<keyword evidence="9" id="KW-0028">Amino-acid biosynthesis</keyword>
<dbReference type="GO" id="GO:0005524">
    <property type="term" value="F:ATP binding"/>
    <property type="evidence" value="ECO:0007669"/>
    <property type="project" value="UniProtKB-KW"/>
</dbReference>
<dbReference type="AlphaFoldDB" id="A0A4V2SCD3"/>
<dbReference type="SUPFAM" id="SSF56235">
    <property type="entry name" value="N-terminal nucleophile aminohydrolases (Ntn hydrolases)"/>
    <property type="match status" value="1"/>
</dbReference>
<dbReference type="GO" id="GO:0006529">
    <property type="term" value="P:asparagine biosynthetic process"/>
    <property type="evidence" value="ECO:0007669"/>
    <property type="project" value="UniProtKB-KW"/>
</dbReference>
<evidence type="ECO:0000256" key="8">
    <source>
        <dbReference type="ARBA" id="ARBA00048741"/>
    </source>
</evidence>
<evidence type="ECO:0000256" key="1">
    <source>
        <dbReference type="ARBA" id="ARBA00005187"/>
    </source>
</evidence>
<evidence type="ECO:0000256" key="3">
    <source>
        <dbReference type="ARBA" id="ARBA00012737"/>
    </source>
</evidence>
<dbReference type="SUPFAM" id="SSF52402">
    <property type="entry name" value="Adenine nucleotide alpha hydrolases-like"/>
    <property type="match status" value="1"/>
</dbReference>
<organism evidence="13 14">
    <name type="scientific">Marinisporobacter balticus</name>
    <dbReference type="NCBI Taxonomy" id="2018667"/>
    <lineage>
        <taxon>Bacteria</taxon>
        <taxon>Bacillati</taxon>
        <taxon>Bacillota</taxon>
        <taxon>Clostridia</taxon>
        <taxon>Peptostreptococcales</taxon>
        <taxon>Thermotaleaceae</taxon>
        <taxon>Marinisporobacter</taxon>
    </lineage>
</organism>
<comment type="similarity">
    <text evidence="2">Belongs to the asparagine synthetase family.</text>
</comment>
<dbReference type="EMBL" id="SLWV01000004">
    <property type="protein sequence ID" value="TCO78830.1"/>
    <property type="molecule type" value="Genomic_DNA"/>
</dbReference>
<evidence type="ECO:0000256" key="4">
    <source>
        <dbReference type="ARBA" id="ARBA00022741"/>
    </source>
</evidence>
<dbReference type="Pfam" id="PF00733">
    <property type="entry name" value="Asn_synthase"/>
    <property type="match status" value="1"/>
</dbReference>
<feature type="binding site" evidence="10">
    <location>
        <position position="296"/>
    </location>
    <ligand>
        <name>ATP</name>
        <dbReference type="ChEBI" id="CHEBI:30616"/>
    </ligand>
</feature>
<dbReference type="RefSeq" id="WP_132243438.1">
    <property type="nucleotide sequence ID" value="NZ_SLWV01000004.1"/>
</dbReference>
<evidence type="ECO:0000256" key="2">
    <source>
        <dbReference type="ARBA" id="ARBA00005752"/>
    </source>
</evidence>
<evidence type="ECO:0000256" key="10">
    <source>
        <dbReference type="PIRSR" id="PIRSR001589-2"/>
    </source>
</evidence>
<dbReference type="InterPro" id="IPR006426">
    <property type="entry name" value="Asn_synth_AEB"/>
</dbReference>
<dbReference type="CDD" id="cd00712">
    <property type="entry name" value="AsnB"/>
    <property type="match status" value="1"/>
</dbReference>
<dbReference type="NCBIfam" id="TIGR01536">
    <property type="entry name" value="asn_synth_AEB"/>
    <property type="match status" value="1"/>
</dbReference>
<dbReference type="PANTHER" id="PTHR43284">
    <property type="entry name" value="ASPARAGINE SYNTHETASE (GLUTAMINE-HYDROLYZING)"/>
    <property type="match status" value="1"/>
</dbReference>
<dbReference type="EC" id="6.3.5.4" evidence="3"/>
<sequence>MCGICGFFHKKQIEDKVLYDMNQTIHYRGPNDEGYYMKSLKNNFQIGLAQKRLSIIDLSPLGHQPMFSQDETIIVVYNGEIYNFQGIKDILLEKGYFFKSNTDTEVIIYAYQEWGIDCIHQFNGMFAIAIFDKRKDELYLIRDRMGVKPLYYYYNQQDIVFASELKPIMKYPFFHKEINMNALNMFLYHQYIVAPHTIFKNTYKLKPGCYLLYKNGQISEVEYWSVNDKFGNEKIKDWKGEKKYIQELDDLLTDSVKLRMISDVPVGGFLSGGIDSSLIMTLMQKVSSNPVQSFTIGFEEDNYNEALYARKVAKYLGTNHHETYLPVNKAKELIEKLPIFYDEPFADSSQLPTMLVSKIAKQNVTVSLSGDAGDELFCGYSRYDNILKFKKYKIFSKYLNGIDTVLPLKNFLVKSNFNRKYIKLFNLNSDEAIINSDYLTFKDKYKNITSSPFNLESKYFNILDLSDNIQQKHMLQDLITYLPDDILTKVDRASMSATLEARTPFLDYRVVEYALNMPHNMKYKNGCKKYILKELLYRYIPKELVDRPKMGFGVPIYKWLHDDFKRYGKNYFDRDFIKEQGIFNYQEIDKIVNQFNNKQNPNVDKLMWTLIVFQMWYDEYM</sequence>
<protein>
    <recommendedName>
        <fullName evidence="3">asparagine synthase (glutamine-hydrolyzing)</fullName>
        <ecNumber evidence="3">6.3.5.4</ecNumber>
    </recommendedName>
</protein>
<evidence type="ECO:0000313" key="14">
    <source>
        <dbReference type="Proteomes" id="UP000294919"/>
    </source>
</evidence>
<dbReference type="InterPro" id="IPR029055">
    <property type="entry name" value="Ntn_hydrolases_N"/>
</dbReference>
<gene>
    <name evidence="13" type="ORF">EV214_104217</name>
</gene>
<evidence type="ECO:0000256" key="6">
    <source>
        <dbReference type="ARBA" id="ARBA00022888"/>
    </source>
</evidence>
<keyword evidence="4 10" id="KW-0547">Nucleotide-binding</keyword>
<dbReference type="InterPro" id="IPR001962">
    <property type="entry name" value="Asn_synthase"/>
</dbReference>
<reference evidence="13 14" key="1">
    <citation type="submission" date="2019-03" db="EMBL/GenBank/DDBJ databases">
        <title>Genomic Encyclopedia of Type Strains, Phase IV (KMG-IV): sequencing the most valuable type-strain genomes for metagenomic binning, comparative biology and taxonomic classification.</title>
        <authorList>
            <person name="Goeker M."/>
        </authorList>
    </citation>
    <scope>NUCLEOTIDE SEQUENCE [LARGE SCALE GENOMIC DNA]</scope>
    <source>
        <strain evidence="13 14">DSM 102940</strain>
    </source>
</reference>
<dbReference type="CDD" id="cd01991">
    <property type="entry name" value="Asn_synthase_B_C"/>
    <property type="match status" value="1"/>
</dbReference>
<dbReference type="GO" id="GO:0005829">
    <property type="term" value="C:cytosol"/>
    <property type="evidence" value="ECO:0007669"/>
    <property type="project" value="TreeGrafter"/>
</dbReference>
<evidence type="ECO:0000256" key="5">
    <source>
        <dbReference type="ARBA" id="ARBA00022840"/>
    </source>
</evidence>
<comment type="catalytic activity">
    <reaction evidence="8">
        <text>L-aspartate + L-glutamine + ATP + H2O = L-asparagine + L-glutamate + AMP + diphosphate + H(+)</text>
        <dbReference type="Rhea" id="RHEA:12228"/>
        <dbReference type="ChEBI" id="CHEBI:15377"/>
        <dbReference type="ChEBI" id="CHEBI:15378"/>
        <dbReference type="ChEBI" id="CHEBI:29985"/>
        <dbReference type="ChEBI" id="CHEBI:29991"/>
        <dbReference type="ChEBI" id="CHEBI:30616"/>
        <dbReference type="ChEBI" id="CHEBI:33019"/>
        <dbReference type="ChEBI" id="CHEBI:58048"/>
        <dbReference type="ChEBI" id="CHEBI:58359"/>
        <dbReference type="ChEBI" id="CHEBI:456215"/>
        <dbReference type="EC" id="6.3.5.4"/>
    </reaction>
</comment>